<dbReference type="KEGG" id="lgi:LOTGIDRAFT_159593"/>
<evidence type="ECO:0000313" key="3">
    <source>
        <dbReference type="Proteomes" id="UP000030746"/>
    </source>
</evidence>
<sequence length="384" mass="42835">MLQYHVANHMSTLSINDKRQNAYPMYVNTKGIKLGLSTFWRSPYLNGTGLKKKKRELPIVLPPRMCSRQSVRSNRSSVRKGILKNSQPDSGSEDSRLTKKKLRRSRSFSVKAEDDVTKRVKFGENCKLPKDSLSEIVKLDDITKVAEECNNATFTSNALKSTELEPRPATAMGIERTSSLISIERTPCRHGADYVQNISQIANTASNIASNPLPVASNRPPPSGTRILRRANTAAAIIISNPIPEVSKPESSSTKPSDSCAAIQGDIIQARLSNSFLSPTQIVAKPEKPGYDISSEFPNGTPQLKFSDLRPPKPCDTIPYKPPKGYRQSKPNNPFNRPKTCIEGRRAMLPNHINFCDKDKTIRILKWLQEVDDVQLMEGKSNYR</sequence>
<accession>V4AT12</accession>
<dbReference type="GeneID" id="20238091"/>
<organism evidence="2 3">
    <name type="scientific">Lottia gigantea</name>
    <name type="common">Giant owl limpet</name>
    <dbReference type="NCBI Taxonomy" id="225164"/>
    <lineage>
        <taxon>Eukaryota</taxon>
        <taxon>Metazoa</taxon>
        <taxon>Spiralia</taxon>
        <taxon>Lophotrochozoa</taxon>
        <taxon>Mollusca</taxon>
        <taxon>Gastropoda</taxon>
        <taxon>Patellogastropoda</taxon>
        <taxon>Lottioidea</taxon>
        <taxon>Lottiidae</taxon>
        <taxon>Lottia</taxon>
    </lineage>
</organism>
<dbReference type="AlphaFoldDB" id="V4AT12"/>
<dbReference type="OrthoDB" id="6081803at2759"/>
<evidence type="ECO:0000313" key="2">
    <source>
        <dbReference type="EMBL" id="ESO96846.1"/>
    </source>
</evidence>
<feature type="region of interest" description="Disordered" evidence="1">
    <location>
        <begin position="68"/>
        <end position="105"/>
    </location>
</feature>
<name>V4AT12_LOTGI</name>
<proteinExistence type="predicted"/>
<dbReference type="HOGENOM" id="CLU_720217_0_0_1"/>
<protein>
    <submittedName>
        <fullName evidence="2">Uncharacterized protein</fullName>
    </submittedName>
</protein>
<dbReference type="RefSeq" id="XP_009052345.1">
    <property type="nucleotide sequence ID" value="XM_009054097.1"/>
</dbReference>
<evidence type="ECO:0000256" key="1">
    <source>
        <dbReference type="SAM" id="MobiDB-lite"/>
    </source>
</evidence>
<keyword evidence="3" id="KW-1185">Reference proteome</keyword>
<gene>
    <name evidence="2" type="ORF">LOTGIDRAFT_159593</name>
</gene>
<dbReference type="EMBL" id="KB201362">
    <property type="protein sequence ID" value="ESO96846.1"/>
    <property type="molecule type" value="Genomic_DNA"/>
</dbReference>
<feature type="region of interest" description="Disordered" evidence="1">
    <location>
        <begin position="287"/>
        <end position="335"/>
    </location>
</feature>
<reference evidence="2 3" key="1">
    <citation type="journal article" date="2013" name="Nature">
        <title>Insights into bilaterian evolution from three spiralian genomes.</title>
        <authorList>
            <person name="Simakov O."/>
            <person name="Marletaz F."/>
            <person name="Cho S.J."/>
            <person name="Edsinger-Gonzales E."/>
            <person name="Havlak P."/>
            <person name="Hellsten U."/>
            <person name="Kuo D.H."/>
            <person name="Larsson T."/>
            <person name="Lv J."/>
            <person name="Arendt D."/>
            <person name="Savage R."/>
            <person name="Osoegawa K."/>
            <person name="de Jong P."/>
            <person name="Grimwood J."/>
            <person name="Chapman J.A."/>
            <person name="Shapiro H."/>
            <person name="Aerts A."/>
            <person name="Otillar R.P."/>
            <person name="Terry A.Y."/>
            <person name="Boore J.L."/>
            <person name="Grigoriev I.V."/>
            <person name="Lindberg D.R."/>
            <person name="Seaver E.C."/>
            <person name="Weisblat D.A."/>
            <person name="Putnam N.H."/>
            <person name="Rokhsar D.S."/>
        </authorList>
    </citation>
    <scope>NUCLEOTIDE SEQUENCE [LARGE SCALE GENOMIC DNA]</scope>
</reference>
<dbReference type="CTD" id="20238091"/>
<dbReference type="Proteomes" id="UP000030746">
    <property type="component" value="Unassembled WGS sequence"/>
</dbReference>